<dbReference type="AlphaFoldDB" id="A0A2H0RJM4"/>
<dbReference type="Proteomes" id="UP000230833">
    <property type="component" value="Unassembled WGS sequence"/>
</dbReference>
<proteinExistence type="predicted"/>
<sequence>MRYLIIVLLVVAGVYFAEQLLSGKESVDSYTPSWSIKLEADNEQDELQVADRDVTRSCVSGLTEYSNERYGFKMCVPEDAEVLTQYDAVDKSVLDLVFIQKTDLEKMRTSERFATDPYFAVLDTGISAFVMERSELLGEVDAERLKYILPKEIPCQHARFGCADGDTLAVKLLSFDPVAGAPFPLFAYKDSVNAKKPWQNVGYIGHIAQVSYQLESIVPESAVSREALEIIASSIH</sequence>
<gene>
    <name evidence="1" type="ORF">COV07_03065</name>
</gene>
<evidence type="ECO:0000313" key="2">
    <source>
        <dbReference type="Proteomes" id="UP000230833"/>
    </source>
</evidence>
<accession>A0A2H0RJM4</accession>
<evidence type="ECO:0000313" key="1">
    <source>
        <dbReference type="EMBL" id="PIR46693.1"/>
    </source>
</evidence>
<comment type="caution">
    <text evidence="1">The sequence shown here is derived from an EMBL/GenBank/DDBJ whole genome shotgun (WGS) entry which is preliminary data.</text>
</comment>
<dbReference type="EMBL" id="PCYL01000032">
    <property type="protein sequence ID" value="PIR46693.1"/>
    <property type="molecule type" value="Genomic_DNA"/>
</dbReference>
<reference evidence="1 2" key="1">
    <citation type="submission" date="2017-09" db="EMBL/GenBank/DDBJ databases">
        <title>Depth-based differentiation of microbial function through sediment-hosted aquifers and enrichment of novel symbionts in the deep terrestrial subsurface.</title>
        <authorList>
            <person name="Probst A.J."/>
            <person name="Ladd B."/>
            <person name="Jarett J.K."/>
            <person name="Geller-Mcgrath D.E."/>
            <person name="Sieber C.M."/>
            <person name="Emerson J.B."/>
            <person name="Anantharaman K."/>
            <person name="Thomas B.C."/>
            <person name="Malmstrom R."/>
            <person name="Stieglmeier M."/>
            <person name="Klingl A."/>
            <person name="Woyke T."/>
            <person name="Ryan C.M."/>
            <person name="Banfield J.F."/>
        </authorList>
    </citation>
    <scope>NUCLEOTIDE SEQUENCE [LARGE SCALE GENOMIC DNA]</scope>
    <source>
        <strain evidence="1">CG10_big_fil_rev_8_21_14_0_10_45_14</strain>
    </source>
</reference>
<organism evidence="1 2">
    <name type="scientific">Candidatus Vogelbacteria bacterium CG10_big_fil_rev_8_21_14_0_10_45_14</name>
    <dbReference type="NCBI Taxonomy" id="1975042"/>
    <lineage>
        <taxon>Bacteria</taxon>
        <taxon>Candidatus Vogeliibacteriota</taxon>
    </lineage>
</organism>
<protein>
    <submittedName>
        <fullName evidence="1">Uncharacterized protein</fullName>
    </submittedName>
</protein>
<name>A0A2H0RJM4_9BACT</name>